<evidence type="ECO:0000256" key="1">
    <source>
        <dbReference type="SAM" id="MobiDB-lite"/>
    </source>
</evidence>
<keyword evidence="3" id="KW-1185">Reference proteome</keyword>
<evidence type="ECO:0000313" key="3">
    <source>
        <dbReference type="Proteomes" id="UP001141327"/>
    </source>
</evidence>
<gene>
    <name evidence="2" type="ORF">PAPYR_9046</name>
</gene>
<name>A0ABQ8UBW5_9EUKA</name>
<organism evidence="2 3">
    <name type="scientific">Paratrimastix pyriformis</name>
    <dbReference type="NCBI Taxonomy" id="342808"/>
    <lineage>
        <taxon>Eukaryota</taxon>
        <taxon>Metamonada</taxon>
        <taxon>Preaxostyla</taxon>
        <taxon>Paratrimastigidae</taxon>
        <taxon>Paratrimastix</taxon>
    </lineage>
</organism>
<feature type="compositionally biased region" description="Basic and acidic residues" evidence="1">
    <location>
        <begin position="76"/>
        <end position="87"/>
    </location>
</feature>
<dbReference type="EMBL" id="JAPMOS010000089">
    <property type="protein sequence ID" value="KAJ4455916.1"/>
    <property type="molecule type" value="Genomic_DNA"/>
</dbReference>
<sequence>MIANRQAEGIQPPPCSRTGRGPRLTKAPPEGARRQMPRDGPTASELRPVRVARGLREGHSPSAAMLGPSPNPWIEGTREKCPGDQDSRNLSELAIESGRGGHRWVVEKIFQKVKVPFPPRPSRTRGVLQEWKPDHSMAFYKEPRPGDPKKFCSLNKSLLKI</sequence>
<evidence type="ECO:0000313" key="2">
    <source>
        <dbReference type="EMBL" id="KAJ4455916.1"/>
    </source>
</evidence>
<reference evidence="2" key="1">
    <citation type="journal article" date="2022" name="bioRxiv">
        <title>Genomics of Preaxostyla Flagellates Illuminates Evolutionary Transitions and the Path Towards Mitochondrial Loss.</title>
        <authorList>
            <person name="Novak L.V.F."/>
            <person name="Treitli S.C."/>
            <person name="Pyrih J."/>
            <person name="Halakuc P."/>
            <person name="Pipaliya S.V."/>
            <person name="Vacek V."/>
            <person name="Brzon O."/>
            <person name="Soukal P."/>
            <person name="Eme L."/>
            <person name="Dacks J.B."/>
            <person name="Karnkowska A."/>
            <person name="Elias M."/>
            <person name="Hampl V."/>
        </authorList>
    </citation>
    <scope>NUCLEOTIDE SEQUENCE</scope>
    <source>
        <strain evidence="2">RCP-MX</strain>
    </source>
</reference>
<proteinExistence type="predicted"/>
<dbReference type="Proteomes" id="UP001141327">
    <property type="component" value="Unassembled WGS sequence"/>
</dbReference>
<comment type="caution">
    <text evidence="2">The sequence shown here is derived from an EMBL/GenBank/DDBJ whole genome shotgun (WGS) entry which is preliminary data.</text>
</comment>
<feature type="region of interest" description="Disordered" evidence="1">
    <location>
        <begin position="1"/>
        <end position="87"/>
    </location>
</feature>
<accession>A0ABQ8UBW5</accession>
<protein>
    <submittedName>
        <fullName evidence="2">Uncharacterized protein</fullName>
    </submittedName>
</protein>